<evidence type="ECO:0000313" key="4">
    <source>
        <dbReference type="Proteomes" id="UP001595681"/>
    </source>
</evidence>
<accession>A0ABV7N9F4</accession>
<evidence type="ECO:0000256" key="1">
    <source>
        <dbReference type="PROSITE-ProRule" id="PRU00169"/>
    </source>
</evidence>
<name>A0ABV7N9F4_9SPHN</name>
<comment type="caution">
    <text evidence="3">The sequence shown here is derived from an EMBL/GenBank/DDBJ whole genome shotgun (WGS) entry which is preliminary data.</text>
</comment>
<dbReference type="InterPro" id="IPR011006">
    <property type="entry name" value="CheY-like_superfamily"/>
</dbReference>
<dbReference type="PANTHER" id="PTHR42872">
    <property type="entry name" value="PROTEIN-GLUTAMATE METHYLESTERASE/PROTEIN-GLUTAMINE GLUTAMINASE"/>
    <property type="match status" value="1"/>
</dbReference>
<sequence length="141" mass="15452">MKPVRIVVVDDSLTIRTMIETLLEQDRRVEVVGIARNGEEALDMIRLEKPDVVTLDIAMPGKDGMTILDEIMAIDPCPVIMLSSLVRDGAPITAEAMDRGAAACFNKAMIVREARRFVTLIREVGRGLMPAFEQAETAIAA</sequence>
<dbReference type="PROSITE" id="PS50110">
    <property type="entry name" value="RESPONSE_REGULATORY"/>
    <property type="match status" value="1"/>
</dbReference>
<keyword evidence="1" id="KW-0597">Phosphoprotein</keyword>
<evidence type="ECO:0000313" key="3">
    <source>
        <dbReference type="EMBL" id="MFC3440134.1"/>
    </source>
</evidence>
<feature type="domain" description="Response regulatory" evidence="2">
    <location>
        <begin position="5"/>
        <end position="122"/>
    </location>
</feature>
<organism evidence="3 4">
    <name type="scientific">Sphingobium rhizovicinum</name>
    <dbReference type="NCBI Taxonomy" id="432308"/>
    <lineage>
        <taxon>Bacteria</taxon>
        <taxon>Pseudomonadati</taxon>
        <taxon>Pseudomonadota</taxon>
        <taxon>Alphaproteobacteria</taxon>
        <taxon>Sphingomonadales</taxon>
        <taxon>Sphingomonadaceae</taxon>
        <taxon>Sphingobium</taxon>
    </lineage>
</organism>
<dbReference type="InterPro" id="IPR001789">
    <property type="entry name" value="Sig_transdc_resp-reg_receiver"/>
</dbReference>
<feature type="modified residue" description="4-aspartylphosphate" evidence="1">
    <location>
        <position position="56"/>
    </location>
</feature>
<evidence type="ECO:0000259" key="2">
    <source>
        <dbReference type="PROSITE" id="PS50110"/>
    </source>
</evidence>
<dbReference type="SMART" id="SM00448">
    <property type="entry name" value="REC"/>
    <property type="match status" value="1"/>
</dbReference>
<dbReference type="PANTHER" id="PTHR42872:SF6">
    <property type="entry name" value="PROTEIN-GLUTAMATE METHYLESTERASE_PROTEIN-GLUTAMINE GLUTAMINASE"/>
    <property type="match status" value="1"/>
</dbReference>
<proteinExistence type="predicted"/>
<dbReference type="Proteomes" id="UP001595681">
    <property type="component" value="Unassembled WGS sequence"/>
</dbReference>
<dbReference type="Pfam" id="PF00072">
    <property type="entry name" value="Response_reg"/>
    <property type="match status" value="1"/>
</dbReference>
<dbReference type="EMBL" id="JBHRVU010000004">
    <property type="protein sequence ID" value="MFC3440134.1"/>
    <property type="molecule type" value="Genomic_DNA"/>
</dbReference>
<dbReference type="SUPFAM" id="SSF52172">
    <property type="entry name" value="CheY-like"/>
    <property type="match status" value="1"/>
</dbReference>
<dbReference type="Gene3D" id="3.40.50.2300">
    <property type="match status" value="1"/>
</dbReference>
<protein>
    <submittedName>
        <fullName evidence="3">Response regulator</fullName>
    </submittedName>
</protein>
<keyword evidence="4" id="KW-1185">Reference proteome</keyword>
<dbReference type="CDD" id="cd17541">
    <property type="entry name" value="REC_CheB-like"/>
    <property type="match status" value="1"/>
</dbReference>
<gene>
    <name evidence="3" type="ORF">ACFOKF_02800</name>
</gene>
<reference evidence="4" key="1">
    <citation type="journal article" date="2019" name="Int. J. Syst. Evol. Microbiol.">
        <title>The Global Catalogue of Microorganisms (GCM) 10K type strain sequencing project: providing services to taxonomists for standard genome sequencing and annotation.</title>
        <authorList>
            <consortium name="The Broad Institute Genomics Platform"/>
            <consortium name="The Broad Institute Genome Sequencing Center for Infectious Disease"/>
            <person name="Wu L."/>
            <person name="Ma J."/>
        </authorList>
    </citation>
    <scope>NUCLEOTIDE SEQUENCE [LARGE SCALE GENOMIC DNA]</scope>
    <source>
        <strain evidence="4">CCM 7491</strain>
    </source>
</reference>
<dbReference type="RefSeq" id="WP_380792912.1">
    <property type="nucleotide sequence ID" value="NZ_JBHRVU010000004.1"/>
</dbReference>